<dbReference type="AlphaFoldDB" id="A0A1U7LG86"/>
<evidence type="ECO:0000256" key="8">
    <source>
        <dbReference type="SAM" id="MobiDB-lite"/>
    </source>
</evidence>
<dbReference type="Proteomes" id="UP000186594">
    <property type="component" value="Unassembled WGS sequence"/>
</dbReference>
<keyword evidence="6 7" id="KW-0067">ATP-binding</keyword>
<feature type="compositionally biased region" description="Low complexity" evidence="8">
    <location>
        <begin position="9"/>
        <end position="18"/>
    </location>
</feature>
<accession>A0A1U7LG86</accession>
<comment type="caution">
    <text evidence="10">The sequence shown here is derived from an EMBL/GenBank/DDBJ whole genome shotgun (WGS) entry which is preliminary data.</text>
</comment>
<feature type="region of interest" description="Disordered" evidence="8">
    <location>
        <begin position="679"/>
        <end position="772"/>
    </location>
</feature>
<dbReference type="Gene3D" id="1.10.510.10">
    <property type="entry name" value="Transferase(Phosphotransferase) domain 1"/>
    <property type="match status" value="1"/>
</dbReference>
<dbReference type="Pfam" id="PF00069">
    <property type="entry name" value="Pkinase"/>
    <property type="match status" value="1"/>
</dbReference>
<evidence type="ECO:0000256" key="4">
    <source>
        <dbReference type="ARBA" id="ARBA00022741"/>
    </source>
</evidence>
<dbReference type="EMBL" id="LXFE01004415">
    <property type="protein sequence ID" value="OLL21638.1"/>
    <property type="molecule type" value="Genomic_DNA"/>
</dbReference>
<dbReference type="FunFam" id="3.30.200.20:FF:000087">
    <property type="entry name" value="Dual specificity tyrosine-phosphorylation-regulated kinase 1A"/>
    <property type="match status" value="1"/>
</dbReference>
<feature type="region of interest" description="Disordered" evidence="8">
    <location>
        <begin position="179"/>
        <end position="228"/>
    </location>
</feature>
<organism evidence="10 11">
    <name type="scientific">Neolecta irregularis (strain DAH-3)</name>
    <dbReference type="NCBI Taxonomy" id="1198029"/>
    <lineage>
        <taxon>Eukaryota</taxon>
        <taxon>Fungi</taxon>
        <taxon>Dikarya</taxon>
        <taxon>Ascomycota</taxon>
        <taxon>Taphrinomycotina</taxon>
        <taxon>Neolectales</taxon>
        <taxon>Neolectaceae</taxon>
        <taxon>Neolecta</taxon>
    </lineage>
</organism>
<keyword evidence="11" id="KW-1185">Reference proteome</keyword>
<feature type="domain" description="Protein kinase" evidence="9">
    <location>
        <begin position="329"/>
        <end position="660"/>
    </location>
</feature>
<reference evidence="10 11" key="1">
    <citation type="submission" date="2016-04" db="EMBL/GenBank/DDBJ databases">
        <title>Evolutionary innovation and constraint leading to complex multicellularity in the Ascomycota.</title>
        <authorList>
            <person name="Cisse O."/>
            <person name="Nguyen A."/>
            <person name="Hewitt D.A."/>
            <person name="Jedd G."/>
            <person name="Stajich J.E."/>
        </authorList>
    </citation>
    <scope>NUCLEOTIDE SEQUENCE [LARGE SCALE GENOMIC DNA]</scope>
    <source>
        <strain evidence="10 11">DAH-3</strain>
    </source>
</reference>
<feature type="compositionally biased region" description="Low complexity" evidence="8">
    <location>
        <begin position="684"/>
        <end position="709"/>
    </location>
</feature>
<dbReference type="OrthoDB" id="9332038at2759"/>
<dbReference type="PROSITE" id="PS50011">
    <property type="entry name" value="PROTEIN_KINASE_DOM"/>
    <property type="match status" value="1"/>
</dbReference>
<sequence>MDYDSSAGRQWSIQQCQQRQDRPSSDSQLRTPKTDRHILPSPHIGASDTGSLPYQASNSPSRRDLGRLSQSESFVPSYPTSPNLPPPYFSQSTGNIIQSAQRSTISRCSPAHQDAFSHQGDGSYNYSGQASPMYRASPGTVDAFQFPQLSPMHAQSVYNHAPPSAVLNVRRAAGYDSPASHNPQFYNTESISRRPPAAQTTPGLGFDTPLTSQGTRSPKRPSTHAIEPPQRFRRVRARTDLVPKRHETPKFRRANPDGGFISPLQAMTMHLNSTFAICNPNFVYDISKNPRRVLTKPSKGVKNDGYDNEDSDYILYVNDTLGNGEGHKYLILDVLGQGTFGQVVKCQNLKSREVVAIKVVKNKPAYLNQSRMEVNILHLLNQQLDKHDEHHILRMKDDFMHRNHLCLVFELLSVNLYELIKQNHFRGLSTNLVRVFTAQLLDALTVLNEAKLIHCDLKPENILLKKHIYFIYSTDPQAWTVRLLKSLISDPRVMSKRYPEVLLGIQYNSSIDMWSLGCIVCELFLGLPLFPGSSEYNQVSRMVEMLGTPPTWMLEKGKQGAEYFDKTTDEFGGPRYRLKTMEQYSREHNTSEQPSKKYFSATTLPEIIKTYPLQRKGLSQAEIDKEKANRLCFIDFAQGLLNPNPWERWTPQQAKLHPFVRGEPLAVPFVPPAAQLVRQPRLPHSTSSSISRQTASHSSHTMSPPHTSAYPPTYNGAPIHPYGPTLYSPPRPPAISSQYLPSQPYHSSHQSHLAPLYSSRPTATGPRPRANTQIGPIPSQIAAHLMAPEQRNAQPSPAAYYPSPENMLSNMDFNGQHHVRGRSSTRILEEGTLPF</sequence>
<evidence type="ECO:0000256" key="7">
    <source>
        <dbReference type="PROSITE-ProRule" id="PRU10141"/>
    </source>
</evidence>
<feature type="region of interest" description="Disordered" evidence="8">
    <location>
        <begin position="1"/>
        <end position="93"/>
    </location>
</feature>
<evidence type="ECO:0000256" key="2">
    <source>
        <dbReference type="ARBA" id="ARBA00022527"/>
    </source>
</evidence>
<dbReference type="SUPFAM" id="SSF56112">
    <property type="entry name" value="Protein kinase-like (PK-like)"/>
    <property type="match status" value="1"/>
</dbReference>
<evidence type="ECO:0000256" key="5">
    <source>
        <dbReference type="ARBA" id="ARBA00022777"/>
    </source>
</evidence>
<proteinExistence type="inferred from homology"/>
<dbReference type="STRING" id="1198029.A0A1U7LG86"/>
<dbReference type="GO" id="GO:0005634">
    <property type="term" value="C:nucleus"/>
    <property type="evidence" value="ECO:0007669"/>
    <property type="project" value="TreeGrafter"/>
</dbReference>
<feature type="compositionally biased region" description="Polar residues" evidence="8">
    <location>
        <begin position="48"/>
        <end position="60"/>
    </location>
</feature>
<name>A0A1U7LG86_NEOID</name>
<dbReference type="GO" id="GO:0004674">
    <property type="term" value="F:protein serine/threonine kinase activity"/>
    <property type="evidence" value="ECO:0007669"/>
    <property type="project" value="UniProtKB-KW"/>
</dbReference>
<evidence type="ECO:0000313" key="10">
    <source>
        <dbReference type="EMBL" id="OLL21638.1"/>
    </source>
</evidence>
<dbReference type="PANTHER" id="PTHR24058:SF17">
    <property type="entry name" value="HOMEODOMAIN INTERACTING PROTEIN KINASE, ISOFORM D"/>
    <property type="match status" value="1"/>
</dbReference>
<evidence type="ECO:0000256" key="6">
    <source>
        <dbReference type="ARBA" id="ARBA00022840"/>
    </source>
</evidence>
<dbReference type="InterPro" id="IPR017441">
    <property type="entry name" value="Protein_kinase_ATP_BS"/>
</dbReference>
<dbReference type="GO" id="GO:0005737">
    <property type="term" value="C:cytoplasm"/>
    <property type="evidence" value="ECO:0007669"/>
    <property type="project" value="TreeGrafter"/>
</dbReference>
<protein>
    <submittedName>
        <fullName evidence="10">Serine/threonine-protein kinase ppk15</fullName>
    </submittedName>
</protein>
<feature type="binding site" evidence="7">
    <location>
        <position position="358"/>
    </location>
    <ligand>
        <name>ATP</name>
        <dbReference type="ChEBI" id="CHEBI:30616"/>
    </ligand>
</feature>
<evidence type="ECO:0000313" key="11">
    <source>
        <dbReference type="Proteomes" id="UP000186594"/>
    </source>
</evidence>
<comment type="similarity">
    <text evidence="1">Belongs to the protein kinase superfamily. CMGC Ser/Thr protein kinase family. MNB/DYRK subfamily.</text>
</comment>
<keyword evidence="5 10" id="KW-0418">Kinase</keyword>
<dbReference type="InterPro" id="IPR011009">
    <property type="entry name" value="Kinase-like_dom_sf"/>
</dbReference>
<dbReference type="InterPro" id="IPR050494">
    <property type="entry name" value="Ser_Thr_dual-spec_kinase"/>
</dbReference>
<dbReference type="Gene3D" id="3.30.200.20">
    <property type="entry name" value="Phosphorylase Kinase, domain 1"/>
    <property type="match status" value="1"/>
</dbReference>
<evidence type="ECO:0000256" key="3">
    <source>
        <dbReference type="ARBA" id="ARBA00022679"/>
    </source>
</evidence>
<evidence type="ECO:0000259" key="9">
    <source>
        <dbReference type="PROSITE" id="PS50011"/>
    </source>
</evidence>
<dbReference type="InterPro" id="IPR000719">
    <property type="entry name" value="Prot_kinase_dom"/>
</dbReference>
<feature type="compositionally biased region" description="Polar residues" evidence="8">
    <location>
        <begin position="179"/>
        <end position="190"/>
    </location>
</feature>
<dbReference type="SMART" id="SM00220">
    <property type="entry name" value="S_TKc"/>
    <property type="match status" value="1"/>
</dbReference>
<gene>
    <name evidence="10" type="ORF">NEOLI_001459</name>
</gene>
<keyword evidence="2" id="KW-0723">Serine/threonine-protein kinase</keyword>
<dbReference type="InterPro" id="IPR008271">
    <property type="entry name" value="Ser/Thr_kinase_AS"/>
</dbReference>
<dbReference type="GO" id="GO:0005524">
    <property type="term" value="F:ATP binding"/>
    <property type="evidence" value="ECO:0007669"/>
    <property type="project" value="UniProtKB-UniRule"/>
</dbReference>
<dbReference type="PROSITE" id="PS00108">
    <property type="entry name" value="PROTEIN_KINASE_ST"/>
    <property type="match status" value="1"/>
</dbReference>
<evidence type="ECO:0000256" key="1">
    <source>
        <dbReference type="ARBA" id="ARBA00008867"/>
    </source>
</evidence>
<dbReference type="GO" id="GO:0004713">
    <property type="term" value="F:protein tyrosine kinase activity"/>
    <property type="evidence" value="ECO:0007669"/>
    <property type="project" value="TreeGrafter"/>
</dbReference>
<keyword evidence="3" id="KW-0808">Transferase</keyword>
<dbReference type="PROSITE" id="PS00107">
    <property type="entry name" value="PROTEIN_KINASE_ATP"/>
    <property type="match status" value="1"/>
</dbReference>
<dbReference type="PANTHER" id="PTHR24058">
    <property type="entry name" value="DUAL SPECIFICITY PROTEIN KINASE"/>
    <property type="match status" value="1"/>
</dbReference>
<keyword evidence="4 7" id="KW-0547">Nucleotide-binding</keyword>
<feature type="compositionally biased region" description="Low complexity" evidence="8">
    <location>
        <begin position="741"/>
        <end position="752"/>
    </location>
</feature>